<evidence type="ECO:0000313" key="2">
    <source>
        <dbReference type="EMBL" id="MER2250510.1"/>
    </source>
</evidence>
<comment type="similarity">
    <text evidence="1">Belongs to the phD/YefM antitoxin family.</text>
</comment>
<gene>
    <name evidence="2" type="ORF">ABS772_11365</name>
</gene>
<accession>A0ABV1QMC9</accession>
<reference evidence="2 3" key="1">
    <citation type="submission" date="2024-06" db="EMBL/GenBank/DDBJ databases">
        <authorList>
            <person name="Campbell A.G."/>
        </authorList>
    </citation>
    <scope>NUCLEOTIDE SEQUENCE [LARGE SCALE GENOMIC DNA]</scope>
    <source>
        <strain evidence="2 3">EM12</strain>
    </source>
</reference>
<dbReference type="SUPFAM" id="SSF143120">
    <property type="entry name" value="YefM-like"/>
    <property type="match status" value="1"/>
</dbReference>
<name>A0ABV1QMC9_9HYPH</name>
<evidence type="ECO:0000256" key="1">
    <source>
        <dbReference type="ARBA" id="ARBA00009981"/>
    </source>
</evidence>
<dbReference type="InterPro" id="IPR036165">
    <property type="entry name" value="YefM-like_sf"/>
</dbReference>
<dbReference type="Proteomes" id="UP001480955">
    <property type="component" value="Unassembled WGS sequence"/>
</dbReference>
<organism evidence="2 3">
    <name type="scientific">Methylorubrum podarium</name>
    <dbReference type="NCBI Taxonomy" id="200476"/>
    <lineage>
        <taxon>Bacteria</taxon>
        <taxon>Pseudomonadati</taxon>
        <taxon>Pseudomonadota</taxon>
        <taxon>Alphaproteobacteria</taxon>
        <taxon>Hyphomicrobiales</taxon>
        <taxon>Methylobacteriaceae</taxon>
        <taxon>Methylorubrum</taxon>
    </lineage>
</organism>
<evidence type="ECO:0000313" key="3">
    <source>
        <dbReference type="Proteomes" id="UP001480955"/>
    </source>
</evidence>
<proteinExistence type="inferred from homology"/>
<keyword evidence="3" id="KW-1185">Reference proteome</keyword>
<sequence length="88" mass="9608">MVTLSLEEAASELADLTRRVEAGETVVLTRAGWPIADLVPHRPRGGIDFEAGEAYLRENGIVRQPGFIAPDFDDPLPEDFLTRPHPGA</sequence>
<protein>
    <submittedName>
        <fullName evidence="2">Prevent-host-death protein</fullName>
    </submittedName>
</protein>
<dbReference type="RefSeq" id="WP_350394585.1">
    <property type="nucleotide sequence ID" value="NZ_JBELQE010000066.1"/>
</dbReference>
<comment type="caution">
    <text evidence="2">The sequence shown here is derived from an EMBL/GenBank/DDBJ whole genome shotgun (WGS) entry which is preliminary data.</text>
</comment>
<dbReference type="EMBL" id="JBELQE010000066">
    <property type="protein sequence ID" value="MER2250510.1"/>
    <property type="molecule type" value="Genomic_DNA"/>
</dbReference>
<dbReference type="Gene3D" id="3.40.1620.10">
    <property type="entry name" value="YefM-like domain"/>
    <property type="match status" value="1"/>
</dbReference>